<protein>
    <submittedName>
        <fullName evidence="13">TonB-linked SusC/RagA family outer membrane protein</fullName>
    </submittedName>
</protein>
<evidence type="ECO:0000256" key="6">
    <source>
        <dbReference type="ARBA" id="ARBA00023136"/>
    </source>
</evidence>
<keyword evidence="5 9" id="KW-0798">TonB box</keyword>
<dbReference type="InterPro" id="IPR037066">
    <property type="entry name" value="Plug_dom_sf"/>
</dbReference>
<dbReference type="NCBIfam" id="TIGR04057">
    <property type="entry name" value="SusC_RagA_signa"/>
    <property type="match status" value="1"/>
</dbReference>
<evidence type="ECO:0000256" key="5">
    <source>
        <dbReference type="ARBA" id="ARBA00023077"/>
    </source>
</evidence>
<dbReference type="Proteomes" id="UP000294498">
    <property type="component" value="Unassembled WGS sequence"/>
</dbReference>
<evidence type="ECO:0000256" key="3">
    <source>
        <dbReference type="ARBA" id="ARBA00022452"/>
    </source>
</evidence>
<keyword evidence="2 8" id="KW-0813">Transport</keyword>
<dbReference type="Gene3D" id="2.170.130.10">
    <property type="entry name" value="TonB-dependent receptor, plug domain"/>
    <property type="match status" value="1"/>
</dbReference>
<evidence type="ECO:0000256" key="8">
    <source>
        <dbReference type="PROSITE-ProRule" id="PRU01360"/>
    </source>
</evidence>
<accession>A0A4V3GLD5</accession>
<dbReference type="InterPro" id="IPR012910">
    <property type="entry name" value="Plug_dom"/>
</dbReference>
<evidence type="ECO:0000313" key="13">
    <source>
        <dbReference type="EMBL" id="TDW99202.1"/>
    </source>
</evidence>
<feature type="compositionally biased region" description="Polar residues" evidence="10">
    <location>
        <begin position="1135"/>
        <end position="1146"/>
    </location>
</feature>
<dbReference type="InterPro" id="IPR023996">
    <property type="entry name" value="TonB-dep_OMP_SusC/RagA"/>
</dbReference>
<dbReference type="Pfam" id="PF07715">
    <property type="entry name" value="Plug"/>
    <property type="match status" value="1"/>
</dbReference>
<feature type="domain" description="TonB-dependent receptor-like beta-barrel" evidence="11">
    <location>
        <begin position="534"/>
        <end position="922"/>
    </location>
</feature>
<name>A0A4V3GLD5_9BACT</name>
<dbReference type="OrthoDB" id="609136at2"/>
<keyword evidence="4 8" id="KW-0812">Transmembrane</keyword>
<comment type="caution">
    <text evidence="13">The sequence shown here is derived from an EMBL/GenBank/DDBJ whole genome shotgun (WGS) entry which is preliminary data.</text>
</comment>
<evidence type="ECO:0000256" key="9">
    <source>
        <dbReference type="RuleBase" id="RU003357"/>
    </source>
</evidence>
<organism evidence="13 14">
    <name type="scientific">Dinghuibacter silviterrae</name>
    <dbReference type="NCBI Taxonomy" id="1539049"/>
    <lineage>
        <taxon>Bacteria</taxon>
        <taxon>Pseudomonadati</taxon>
        <taxon>Bacteroidota</taxon>
        <taxon>Chitinophagia</taxon>
        <taxon>Chitinophagales</taxon>
        <taxon>Chitinophagaceae</taxon>
        <taxon>Dinghuibacter</taxon>
    </lineage>
</organism>
<reference evidence="13 14" key="1">
    <citation type="submission" date="2019-03" db="EMBL/GenBank/DDBJ databases">
        <title>Genomic Encyclopedia of Type Strains, Phase IV (KMG-IV): sequencing the most valuable type-strain genomes for metagenomic binning, comparative biology and taxonomic classification.</title>
        <authorList>
            <person name="Goeker M."/>
        </authorList>
    </citation>
    <scope>NUCLEOTIDE SEQUENCE [LARGE SCALE GENOMIC DNA]</scope>
    <source>
        <strain evidence="13 14">DSM 100059</strain>
    </source>
</reference>
<evidence type="ECO:0000256" key="7">
    <source>
        <dbReference type="ARBA" id="ARBA00023237"/>
    </source>
</evidence>
<dbReference type="InterPro" id="IPR039426">
    <property type="entry name" value="TonB-dep_rcpt-like"/>
</dbReference>
<dbReference type="InterPro" id="IPR023997">
    <property type="entry name" value="TonB-dep_OMP_SusC/RagA_CS"/>
</dbReference>
<feature type="region of interest" description="Disordered" evidence="10">
    <location>
        <begin position="1131"/>
        <end position="1152"/>
    </location>
</feature>
<dbReference type="InterPro" id="IPR008969">
    <property type="entry name" value="CarboxyPept-like_regulatory"/>
</dbReference>
<dbReference type="AlphaFoldDB" id="A0A4V3GLD5"/>
<dbReference type="SUPFAM" id="SSF49464">
    <property type="entry name" value="Carboxypeptidase regulatory domain-like"/>
    <property type="match status" value="1"/>
</dbReference>
<evidence type="ECO:0000256" key="2">
    <source>
        <dbReference type="ARBA" id="ARBA00022448"/>
    </source>
</evidence>
<evidence type="ECO:0000256" key="10">
    <source>
        <dbReference type="SAM" id="MobiDB-lite"/>
    </source>
</evidence>
<dbReference type="InterPro" id="IPR036942">
    <property type="entry name" value="Beta-barrel_TonB_sf"/>
</dbReference>
<dbReference type="Gene3D" id="2.40.170.20">
    <property type="entry name" value="TonB-dependent receptor, beta-barrel domain"/>
    <property type="match status" value="1"/>
</dbReference>
<dbReference type="InterPro" id="IPR000531">
    <property type="entry name" value="Beta-barrel_TonB"/>
</dbReference>
<evidence type="ECO:0000256" key="4">
    <source>
        <dbReference type="ARBA" id="ARBA00022692"/>
    </source>
</evidence>
<sequence length="1162" mass="127404">MRKSSAPPGKRPGWGGIVLFSLFCIYALSARGSQGQADIRITLNHQPAEKAFRLIEKQTRLTFHFDKTEINPGQVVTLHFDKAPLSTVLEALSRQTGWVFQQRGDKILVLGKDTPLPPEELSVLPPGIVKGRVTDVSGTPLQGVTIQIQGTMTGVQTDADGRFSINVASGTTLIVTYVGYETQEVKVTGADLALVMKDIHKVLNEVVVTALGIKRQAKELGYSTARVGNAELNETKQTNLATELSGKVSGLQINTIDNSVNPTTRLVLRGNRSFLGNNQALLIVDGVPVDLNYINYINPNDVDNVTVLKGANAAALYGSDASNGVLIINTKKGSQGKPSITVSSTITQERVAYLPELQNEFGPHAGEYQQGYALFTDYNGNRLYIPFEQQAQGPAFNGDTVLIGFPQRDGSVLTGPYKAYPHAKYDFFNKGYTWQNDISYSSGDDKGSFYLSVQDVNTKGIVPDDQSRRTGFRFNGNRTYGKFTATIGLAYNQFQVSQDGDWADTYFSVMGFPPNIDLPAFKDVNNYVDASINGFPIPYSLNPYWYINNSRDNVTSHNLVSNADLTYRVTPWLTATYRVGMNLFVGDGKLTTADKSYSNDAILYNNLSFSGDNYVAFPPAPPAVTDSFGIRTNLNTTTMVSADKTFGDFSGKLILGYTTNSAYERTSIQSSSSLAFAGFYNIGSGTQSPLVGDYRQTIRTTGAFADLTLGYKEYLFIHGSVRRDQSSLLAEQFRTFYYPGVDAAFIPTEALPWLKDNKILSFAKLRASFTKVGNINIPPYSLANTYVLSTTPNNGFPFTSTGTTSYAINQTIYNPLLKPEFTTAREVGAELGFLRNRVNVQVAYYNEKTTNQTVPVQVSPVSGYNIQYINVGEMNSKGFEADLNLTPLVRFGSFRWNAGANLSVVTNRVVSLLPGTSELNIGTSSGAKGTVTNDYAIVGQAYPYLKVIDWARDPQGHVIVDPVTGLPSQDPNPRPFGQLNPTTTLGLNTSFQYKGFTLSAVAEFRTGNVVFNNEPYIDEFGLTPRSAASGHQRFVYPNSVIETAPGKYVPNTTTTINDIFLFWGQNGFAYLPPSMFVSSAAFWKVREISLAYDIPASVLHKARVIRKATVTLVGRNLFTWRPKDNIWTDPEFNDDNSNAVGQNSTSQPPPVRSFGANLTLVF</sequence>
<keyword evidence="14" id="KW-1185">Reference proteome</keyword>
<dbReference type="GO" id="GO:0009279">
    <property type="term" value="C:cell outer membrane"/>
    <property type="evidence" value="ECO:0007669"/>
    <property type="project" value="UniProtKB-SubCell"/>
</dbReference>
<feature type="domain" description="TonB-dependent receptor plug" evidence="12">
    <location>
        <begin position="218"/>
        <end position="325"/>
    </location>
</feature>
<proteinExistence type="inferred from homology"/>
<gene>
    <name evidence="13" type="ORF">EDB95_0211</name>
</gene>
<evidence type="ECO:0000259" key="12">
    <source>
        <dbReference type="Pfam" id="PF07715"/>
    </source>
</evidence>
<keyword evidence="3 8" id="KW-1134">Transmembrane beta strand</keyword>
<dbReference type="Pfam" id="PF00593">
    <property type="entry name" value="TonB_dep_Rec_b-barrel"/>
    <property type="match status" value="1"/>
</dbReference>
<comment type="subcellular location">
    <subcellularLocation>
        <location evidence="1 8">Cell outer membrane</location>
        <topology evidence="1 8">Multi-pass membrane protein</topology>
    </subcellularLocation>
</comment>
<dbReference type="RefSeq" id="WP_133989722.1">
    <property type="nucleotide sequence ID" value="NZ_SODV01000001.1"/>
</dbReference>
<evidence type="ECO:0000259" key="11">
    <source>
        <dbReference type="Pfam" id="PF00593"/>
    </source>
</evidence>
<keyword evidence="7 8" id="KW-0998">Cell outer membrane</keyword>
<comment type="similarity">
    <text evidence="8 9">Belongs to the TonB-dependent receptor family.</text>
</comment>
<dbReference type="SUPFAM" id="SSF56935">
    <property type="entry name" value="Porins"/>
    <property type="match status" value="1"/>
</dbReference>
<dbReference type="NCBIfam" id="TIGR04056">
    <property type="entry name" value="OMP_RagA_SusC"/>
    <property type="match status" value="1"/>
</dbReference>
<dbReference type="Gene3D" id="2.60.40.1120">
    <property type="entry name" value="Carboxypeptidase-like, regulatory domain"/>
    <property type="match status" value="1"/>
</dbReference>
<keyword evidence="6 8" id="KW-0472">Membrane</keyword>
<dbReference type="Pfam" id="PF13715">
    <property type="entry name" value="CarbopepD_reg_2"/>
    <property type="match status" value="1"/>
</dbReference>
<evidence type="ECO:0000256" key="1">
    <source>
        <dbReference type="ARBA" id="ARBA00004571"/>
    </source>
</evidence>
<dbReference type="EMBL" id="SODV01000001">
    <property type="protein sequence ID" value="TDW99202.1"/>
    <property type="molecule type" value="Genomic_DNA"/>
</dbReference>
<dbReference type="PROSITE" id="PS52016">
    <property type="entry name" value="TONB_DEPENDENT_REC_3"/>
    <property type="match status" value="1"/>
</dbReference>
<evidence type="ECO:0000313" key="14">
    <source>
        <dbReference type="Proteomes" id="UP000294498"/>
    </source>
</evidence>